<keyword evidence="3" id="KW-1185">Reference proteome</keyword>
<evidence type="ECO:0000313" key="2">
    <source>
        <dbReference type="EMBL" id="KAL2826571.1"/>
    </source>
</evidence>
<comment type="caution">
    <text evidence="2">The sequence shown here is derived from an EMBL/GenBank/DDBJ whole genome shotgun (WGS) entry which is preliminary data.</text>
</comment>
<reference evidence="2 3" key="1">
    <citation type="submission" date="2024-07" db="EMBL/GenBank/DDBJ databases">
        <title>Section-level genome sequencing and comparative genomics of Aspergillus sections Usti and Cavernicolus.</title>
        <authorList>
            <consortium name="Lawrence Berkeley National Laboratory"/>
            <person name="Nybo J.L."/>
            <person name="Vesth T.C."/>
            <person name="Theobald S."/>
            <person name="Frisvad J.C."/>
            <person name="Larsen T.O."/>
            <person name="Kjaerboelling I."/>
            <person name="Rothschild-Mancinelli K."/>
            <person name="Lyhne E.K."/>
            <person name="Kogle M.E."/>
            <person name="Barry K."/>
            <person name="Clum A."/>
            <person name="Na H."/>
            <person name="Ledsgaard L."/>
            <person name="Lin J."/>
            <person name="Lipzen A."/>
            <person name="Kuo A."/>
            <person name="Riley R."/>
            <person name="Mondo S."/>
            <person name="Labutti K."/>
            <person name="Haridas S."/>
            <person name="Pangalinan J."/>
            <person name="Salamov A.A."/>
            <person name="Simmons B.A."/>
            <person name="Magnuson J.K."/>
            <person name="Chen J."/>
            <person name="Drula E."/>
            <person name="Henrissat B."/>
            <person name="Wiebenga A."/>
            <person name="Lubbers R.J."/>
            <person name="Gomes A.C."/>
            <person name="Makela M.R."/>
            <person name="Stajich J."/>
            <person name="Grigoriev I.V."/>
            <person name="Mortensen U.H."/>
            <person name="De Vries R.P."/>
            <person name="Baker S.E."/>
            <person name="Andersen M.R."/>
        </authorList>
    </citation>
    <scope>NUCLEOTIDE SEQUENCE [LARGE SCALE GENOMIC DNA]</scope>
    <source>
        <strain evidence="2 3">CBS 123904</strain>
    </source>
</reference>
<sequence length="155" mass="17097">MVPNCPHRCREGQQRCCMHASQSQTQQASPSRPSKCEMIHTGHASAALKHLPNCQYDCLHILDRWPEKRTKKRLLGGSLGGSVHSLFFSLLAAFETVCTTFLAFFRKCASSQGMSLADRVSLALQCGVVFKFGDGFPSNSANAAHLDLLQQHPYC</sequence>
<dbReference type="Proteomes" id="UP001610446">
    <property type="component" value="Unassembled WGS sequence"/>
</dbReference>
<accession>A0ABR4IFQ9</accession>
<keyword evidence="1" id="KW-1133">Transmembrane helix</keyword>
<evidence type="ECO:0000313" key="3">
    <source>
        <dbReference type="Proteomes" id="UP001610446"/>
    </source>
</evidence>
<dbReference type="EMBL" id="JBFXLU010000433">
    <property type="protein sequence ID" value="KAL2826571.1"/>
    <property type="molecule type" value="Genomic_DNA"/>
</dbReference>
<protein>
    <submittedName>
        <fullName evidence="2">Uncharacterized protein</fullName>
    </submittedName>
</protein>
<name>A0ABR4IFQ9_9EURO</name>
<proteinExistence type="predicted"/>
<keyword evidence="1" id="KW-0812">Transmembrane</keyword>
<evidence type="ECO:0000256" key="1">
    <source>
        <dbReference type="SAM" id="Phobius"/>
    </source>
</evidence>
<keyword evidence="1" id="KW-0472">Membrane</keyword>
<gene>
    <name evidence="2" type="ORF">BJY01DRAFT_145357</name>
</gene>
<feature type="transmembrane region" description="Helical" evidence="1">
    <location>
        <begin position="86"/>
        <end position="105"/>
    </location>
</feature>
<organism evidence="2 3">
    <name type="scientific">Aspergillus pseudoustus</name>
    <dbReference type="NCBI Taxonomy" id="1810923"/>
    <lineage>
        <taxon>Eukaryota</taxon>
        <taxon>Fungi</taxon>
        <taxon>Dikarya</taxon>
        <taxon>Ascomycota</taxon>
        <taxon>Pezizomycotina</taxon>
        <taxon>Eurotiomycetes</taxon>
        <taxon>Eurotiomycetidae</taxon>
        <taxon>Eurotiales</taxon>
        <taxon>Aspergillaceae</taxon>
        <taxon>Aspergillus</taxon>
        <taxon>Aspergillus subgen. Nidulantes</taxon>
    </lineage>
</organism>